<gene>
    <name evidence="2" type="ORF">SLS58_001242</name>
</gene>
<dbReference type="PANTHER" id="PTHR35394:SF5">
    <property type="entry name" value="DUF3176 DOMAIN-CONTAINING PROTEIN"/>
    <property type="match status" value="1"/>
</dbReference>
<dbReference type="Proteomes" id="UP001521184">
    <property type="component" value="Unassembled WGS sequence"/>
</dbReference>
<keyword evidence="1" id="KW-1133">Transmembrane helix</keyword>
<dbReference type="PANTHER" id="PTHR35394">
    <property type="entry name" value="DUF3176 DOMAIN-CONTAINING PROTEIN"/>
    <property type="match status" value="1"/>
</dbReference>
<accession>A0ABR3U2W5</accession>
<reference evidence="2 3" key="1">
    <citation type="journal article" date="2023" name="Plant Dis.">
        <title>First Report of Diplodia intermedia Causing Canker and Dieback Diseases on Apple Trees in Canada.</title>
        <authorList>
            <person name="Ellouze W."/>
            <person name="Ilyukhin E."/>
            <person name="Sulman M."/>
            <person name="Ali S."/>
        </authorList>
    </citation>
    <scope>NUCLEOTIDE SEQUENCE [LARGE SCALE GENOMIC DNA]</scope>
    <source>
        <strain evidence="2 3">M45-28</strain>
    </source>
</reference>
<dbReference type="EMBL" id="JAKEKT020000004">
    <property type="protein sequence ID" value="KAL1650424.1"/>
    <property type="molecule type" value="Genomic_DNA"/>
</dbReference>
<evidence type="ECO:0000256" key="1">
    <source>
        <dbReference type="SAM" id="Phobius"/>
    </source>
</evidence>
<keyword evidence="3" id="KW-1185">Reference proteome</keyword>
<feature type="transmembrane region" description="Helical" evidence="1">
    <location>
        <begin position="149"/>
        <end position="169"/>
    </location>
</feature>
<evidence type="ECO:0000313" key="3">
    <source>
        <dbReference type="Proteomes" id="UP001521184"/>
    </source>
</evidence>
<evidence type="ECO:0000313" key="2">
    <source>
        <dbReference type="EMBL" id="KAL1650424.1"/>
    </source>
</evidence>
<comment type="caution">
    <text evidence="2">The sequence shown here is derived from an EMBL/GenBank/DDBJ whole genome shotgun (WGS) entry which is preliminary data.</text>
</comment>
<sequence>MELPWSSYTAAPMPCLIDGVYHDASEFKQQPNATTDAFFETWGVLPGNASRAAHLPKECVFRYLNTLGAQEFLPGFLAGSVWYAPEADESGPALYNAGDTGLALVARVWDSMADGMTANMRRNGDASNSEPARGVAKRTATCVSVRWPWLAYPAALLALTAVFLAATVVESVGRSSGFHVWKGNPLALLFHGLDGEEVAKYRGEVTHEGQMEQVAKKVRVRMGDLGSGMQLVEVSAH</sequence>
<keyword evidence="1" id="KW-0472">Membrane</keyword>
<name>A0ABR3U2W5_9PEZI</name>
<proteinExistence type="predicted"/>
<organism evidence="2 3">
    <name type="scientific">Diplodia intermedia</name>
    <dbReference type="NCBI Taxonomy" id="856260"/>
    <lineage>
        <taxon>Eukaryota</taxon>
        <taxon>Fungi</taxon>
        <taxon>Dikarya</taxon>
        <taxon>Ascomycota</taxon>
        <taxon>Pezizomycotina</taxon>
        <taxon>Dothideomycetes</taxon>
        <taxon>Dothideomycetes incertae sedis</taxon>
        <taxon>Botryosphaeriales</taxon>
        <taxon>Botryosphaeriaceae</taxon>
        <taxon>Diplodia</taxon>
    </lineage>
</organism>
<keyword evidence="1" id="KW-0812">Transmembrane</keyword>
<protein>
    <submittedName>
        <fullName evidence="2">Uncharacterized protein</fullName>
    </submittedName>
</protein>